<gene>
    <name evidence="3" type="ORF">GSLYS_00012339001</name>
</gene>
<protein>
    <recommendedName>
        <fullName evidence="5">Coiled-coil domain-containing protein 83</fullName>
    </recommendedName>
</protein>
<dbReference type="Proteomes" id="UP001497497">
    <property type="component" value="Unassembled WGS sequence"/>
</dbReference>
<dbReference type="PANTHER" id="PTHR21468">
    <property type="entry name" value="HSD9"/>
    <property type="match status" value="1"/>
</dbReference>
<evidence type="ECO:0000313" key="3">
    <source>
        <dbReference type="EMBL" id="CAL1538518.1"/>
    </source>
</evidence>
<proteinExistence type="predicted"/>
<dbReference type="PANTHER" id="PTHR21468:SF1">
    <property type="entry name" value="COILED-COIL DOMAIN-CONTAINING PROTEIN 83"/>
    <property type="match status" value="1"/>
</dbReference>
<evidence type="ECO:0000256" key="2">
    <source>
        <dbReference type="SAM" id="MobiDB-lite"/>
    </source>
</evidence>
<dbReference type="InterPro" id="IPR026702">
    <property type="entry name" value="CCDC83"/>
</dbReference>
<feature type="coiled-coil region" evidence="1">
    <location>
        <begin position="42"/>
        <end position="76"/>
    </location>
</feature>
<evidence type="ECO:0000256" key="1">
    <source>
        <dbReference type="SAM" id="Coils"/>
    </source>
</evidence>
<keyword evidence="4" id="KW-1185">Reference proteome</keyword>
<sequence>MAGKKGKGKKGKKGKKKGKGKKGRKSKEPQMTAQEAILAYQINVVEKKLEDLSYEIRGWEEKKRRNIERNEKLKREQDLLFQHLLKTNRDMADLFSGDGMKTRDDVTQEMMLKWHRQKEREKEMEKLKSQLALKEGEISNVVKEVKFWKSFRDSGQHKLHMQIKLLEQEIQDIESSFVDMEGHLSKENELAIHELEKLTEEALAQQKDKASERALTQLDKNDRQEIMDNEWLKREVAMHQVETDGIRQVVEMLERENLQLMSELFECSVEDLKVSRSFYLTQIDDSENLENNGILEMDLSQISPLPDEIIDDQVDKPIAAGRPKSATQKAVEDKVFSIIARQASLVDTQEDFEDENESDEQCGVYDNYYFEEEDFEDYLKLGPLELKLLSITGAPKPIHRAPALTEEELEAKQYKPDEWPVTTAMLKGPLLPTASNT</sequence>
<name>A0AAV2HZM7_LYMST</name>
<feature type="compositionally biased region" description="Basic residues" evidence="2">
    <location>
        <begin position="1"/>
        <end position="25"/>
    </location>
</feature>
<organism evidence="3 4">
    <name type="scientific">Lymnaea stagnalis</name>
    <name type="common">Great pond snail</name>
    <name type="synonym">Helix stagnalis</name>
    <dbReference type="NCBI Taxonomy" id="6523"/>
    <lineage>
        <taxon>Eukaryota</taxon>
        <taxon>Metazoa</taxon>
        <taxon>Spiralia</taxon>
        <taxon>Lophotrochozoa</taxon>
        <taxon>Mollusca</taxon>
        <taxon>Gastropoda</taxon>
        <taxon>Heterobranchia</taxon>
        <taxon>Euthyneura</taxon>
        <taxon>Panpulmonata</taxon>
        <taxon>Hygrophila</taxon>
        <taxon>Lymnaeoidea</taxon>
        <taxon>Lymnaeidae</taxon>
        <taxon>Lymnaea</taxon>
    </lineage>
</organism>
<comment type="caution">
    <text evidence="3">The sequence shown here is derived from an EMBL/GenBank/DDBJ whole genome shotgun (WGS) entry which is preliminary data.</text>
</comment>
<accession>A0AAV2HZM7</accession>
<feature type="coiled-coil region" evidence="1">
    <location>
        <begin position="117"/>
        <end position="144"/>
    </location>
</feature>
<dbReference type="AlphaFoldDB" id="A0AAV2HZM7"/>
<dbReference type="EMBL" id="CAXITT010000301">
    <property type="protein sequence ID" value="CAL1538518.1"/>
    <property type="molecule type" value="Genomic_DNA"/>
</dbReference>
<reference evidence="3 4" key="1">
    <citation type="submission" date="2024-04" db="EMBL/GenBank/DDBJ databases">
        <authorList>
            <consortium name="Genoscope - CEA"/>
            <person name="William W."/>
        </authorList>
    </citation>
    <scope>NUCLEOTIDE SEQUENCE [LARGE SCALE GENOMIC DNA]</scope>
</reference>
<keyword evidence="1" id="KW-0175">Coiled coil</keyword>
<evidence type="ECO:0008006" key="5">
    <source>
        <dbReference type="Google" id="ProtNLM"/>
    </source>
</evidence>
<feature type="region of interest" description="Disordered" evidence="2">
    <location>
        <begin position="1"/>
        <end position="33"/>
    </location>
</feature>
<evidence type="ECO:0000313" key="4">
    <source>
        <dbReference type="Proteomes" id="UP001497497"/>
    </source>
</evidence>